<protein>
    <recommendedName>
        <fullName evidence="2">AMP-activated protein kinase glycogen-binding domain-containing protein</fullName>
    </recommendedName>
</protein>
<dbReference type="GO" id="GO:0007165">
    <property type="term" value="P:signal transduction"/>
    <property type="evidence" value="ECO:0007669"/>
    <property type="project" value="TreeGrafter"/>
</dbReference>
<dbReference type="EMBL" id="JAMWBK010000010">
    <property type="protein sequence ID" value="KAJ8901729.1"/>
    <property type="molecule type" value="Genomic_DNA"/>
</dbReference>
<dbReference type="InterPro" id="IPR032640">
    <property type="entry name" value="AMPK1_CBM"/>
</dbReference>
<name>A0AAV8UGW4_9RHOD</name>
<feature type="domain" description="AMP-activated protein kinase glycogen-binding" evidence="2">
    <location>
        <begin position="116"/>
        <end position="183"/>
    </location>
</feature>
<reference evidence="3 4" key="1">
    <citation type="journal article" date="2023" name="Nat. Commun.">
        <title>Origin of minicircular mitochondrial genomes in red algae.</title>
        <authorList>
            <person name="Lee Y."/>
            <person name="Cho C.H."/>
            <person name="Lee Y.M."/>
            <person name="Park S.I."/>
            <person name="Yang J.H."/>
            <person name="West J.A."/>
            <person name="Bhattacharya D."/>
            <person name="Yoon H.S."/>
        </authorList>
    </citation>
    <scope>NUCLEOTIDE SEQUENCE [LARGE SCALE GENOMIC DNA]</scope>
    <source>
        <strain evidence="3 4">CCMP1338</strain>
        <tissue evidence="3">Whole cell</tissue>
    </source>
</reference>
<dbReference type="InterPro" id="IPR050827">
    <property type="entry name" value="CRP1_MDG1_kinase"/>
</dbReference>
<evidence type="ECO:0000313" key="3">
    <source>
        <dbReference type="EMBL" id="KAJ8901729.1"/>
    </source>
</evidence>
<dbReference type="InterPro" id="IPR014756">
    <property type="entry name" value="Ig_E-set"/>
</dbReference>
<dbReference type="CDD" id="cd02859">
    <property type="entry name" value="E_set_AMPKbeta_like_N"/>
    <property type="match status" value="1"/>
</dbReference>
<gene>
    <name evidence="3" type="ORF">NDN08_003935</name>
</gene>
<dbReference type="AlphaFoldDB" id="A0AAV8UGW4"/>
<sequence>MNSYGDLMTVEVACTWAQRESYVPSARLVVHSCPPVSTSLEPEFGPALEDEGAAWCKRRVYQRDFEVLRPQLSSMHRTLTSCWRVTLGVFDWRPPPRRKARQYSETKQQTCMSTGVPVRFVWTGYADEVAVGGSFNNWTRLFQLKASQGKGFEIVLWLPPGTHEYRYLVDGRWRVDASRLVVSVREIDVNRVIVQANSRGQQLVKGVKHSTPHRSGSLISTTGGRYASFPCRNE</sequence>
<dbReference type="GO" id="GO:0019901">
    <property type="term" value="F:protein kinase binding"/>
    <property type="evidence" value="ECO:0007669"/>
    <property type="project" value="TreeGrafter"/>
</dbReference>
<dbReference type="Pfam" id="PF16561">
    <property type="entry name" value="AMPK1_CBM"/>
    <property type="match status" value="1"/>
</dbReference>
<proteinExistence type="inferred from homology"/>
<organism evidence="3 4">
    <name type="scientific">Rhodosorus marinus</name>
    <dbReference type="NCBI Taxonomy" id="101924"/>
    <lineage>
        <taxon>Eukaryota</taxon>
        <taxon>Rhodophyta</taxon>
        <taxon>Stylonematophyceae</taxon>
        <taxon>Stylonematales</taxon>
        <taxon>Stylonemataceae</taxon>
        <taxon>Rhodosorus</taxon>
    </lineage>
</organism>
<dbReference type="SUPFAM" id="SSF81296">
    <property type="entry name" value="E set domains"/>
    <property type="match status" value="1"/>
</dbReference>
<dbReference type="GO" id="GO:0005737">
    <property type="term" value="C:cytoplasm"/>
    <property type="evidence" value="ECO:0007669"/>
    <property type="project" value="TreeGrafter"/>
</dbReference>
<accession>A0AAV8UGW4</accession>
<dbReference type="GO" id="GO:0031588">
    <property type="term" value="C:nucleotide-activated protein kinase complex"/>
    <property type="evidence" value="ECO:0007669"/>
    <property type="project" value="TreeGrafter"/>
</dbReference>
<dbReference type="Proteomes" id="UP001157974">
    <property type="component" value="Unassembled WGS sequence"/>
</dbReference>
<keyword evidence="4" id="KW-1185">Reference proteome</keyword>
<evidence type="ECO:0000256" key="1">
    <source>
        <dbReference type="ARBA" id="ARBA00010926"/>
    </source>
</evidence>
<comment type="similarity">
    <text evidence="1">Belongs to the 5'-AMP-activated protein kinase beta subunit family.</text>
</comment>
<dbReference type="PANTHER" id="PTHR10343">
    <property type="entry name" value="5'-AMP-ACTIVATED PROTEIN KINASE , BETA SUBUNIT"/>
    <property type="match status" value="1"/>
</dbReference>
<dbReference type="PANTHER" id="PTHR10343:SF84">
    <property type="entry name" value="5'-AMP-ACTIVATED PROTEIN KINASE SUBUNIT BETA-1"/>
    <property type="match status" value="1"/>
</dbReference>
<comment type="caution">
    <text evidence="3">The sequence shown here is derived from an EMBL/GenBank/DDBJ whole genome shotgun (WGS) entry which is preliminary data.</text>
</comment>
<evidence type="ECO:0000259" key="2">
    <source>
        <dbReference type="Pfam" id="PF16561"/>
    </source>
</evidence>
<dbReference type="InterPro" id="IPR013783">
    <property type="entry name" value="Ig-like_fold"/>
</dbReference>
<dbReference type="GO" id="GO:0005634">
    <property type="term" value="C:nucleus"/>
    <property type="evidence" value="ECO:0007669"/>
    <property type="project" value="TreeGrafter"/>
</dbReference>
<evidence type="ECO:0000313" key="4">
    <source>
        <dbReference type="Proteomes" id="UP001157974"/>
    </source>
</evidence>
<dbReference type="Gene3D" id="2.60.40.10">
    <property type="entry name" value="Immunoglobulins"/>
    <property type="match status" value="1"/>
</dbReference>